<feature type="transmembrane region" description="Helical" evidence="1">
    <location>
        <begin position="36"/>
        <end position="58"/>
    </location>
</feature>
<keyword evidence="1" id="KW-0812">Transmembrane</keyword>
<reference evidence="2 3" key="1">
    <citation type="submission" date="2022-12" db="EMBL/GenBank/DDBJ databases">
        <title>Chromosome-level genome of Tegillarca granosa.</title>
        <authorList>
            <person name="Kim J."/>
        </authorList>
    </citation>
    <scope>NUCLEOTIDE SEQUENCE [LARGE SCALE GENOMIC DNA]</scope>
    <source>
        <strain evidence="2">Teg-2019</strain>
        <tissue evidence="2">Adductor muscle</tissue>
    </source>
</reference>
<comment type="caution">
    <text evidence="2">The sequence shown here is derived from an EMBL/GenBank/DDBJ whole genome shotgun (WGS) entry which is preliminary data.</text>
</comment>
<keyword evidence="3" id="KW-1185">Reference proteome</keyword>
<evidence type="ECO:0000313" key="2">
    <source>
        <dbReference type="EMBL" id="KAJ8301965.1"/>
    </source>
</evidence>
<dbReference type="InterPro" id="IPR049352">
    <property type="entry name" value="Rost"/>
</dbReference>
<proteinExistence type="predicted"/>
<dbReference type="Proteomes" id="UP001217089">
    <property type="component" value="Unassembled WGS sequence"/>
</dbReference>
<evidence type="ECO:0000313" key="3">
    <source>
        <dbReference type="Proteomes" id="UP001217089"/>
    </source>
</evidence>
<organism evidence="2 3">
    <name type="scientific">Tegillarca granosa</name>
    <name type="common">Malaysian cockle</name>
    <name type="synonym">Anadara granosa</name>
    <dbReference type="NCBI Taxonomy" id="220873"/>
    <lineage>
        <taxon>Eukaryota</taxon>
        <taxon>Metazoa</taxon>
        <taxon>Spiralia</taxon>
        <taxon>Lophotrochozoa</taxon>
        <taxon>Mollusca</taxon>
        <taxon>Bivalvia</taxon>
        <taxon>Autobranchia</taxon>
        <taxon>Pteriomorphia</taxon>
        <taxon>Arcoida</taxon>
        <taxon>Arcoidea</taxon>
        <taxon>Arcidae</taxon>
        <taxon>Tegillarca</taxon>
    </lineage>
</organism>
<accession>A0ABQ9EEV4</accession>
<keyword evidence="1" id="KW-1133">Transmembrane helix</keyword>
<sequence length="309" mass="35774">MMCLNALLQGYKNDYNVNQIGERSEITQCGFRLPYVFWRIFWALYHFVWIIITGVYSWQWAGPEPEEQVKWFIYLTDWCYFMLTISTLIDAIVVIYVNIKQPEIVQGLYMYMFTCNRCCFDFTTGESTRMTWYLKTDWVLLNVANCSAVSVALLYWGLVHNSAEPMTAVNIETHALNAVYVILNLCVVRLPVRFYHLFHSVIYGAVYIVFSGIYYGAGGTNENGNPYIYSVIDWRKPGTAVLYSIVVVFIALPVVHMFLYCVYLLRILIHRKCCQQFTSSKSDDINLGYHMEGSGKYTINSNQASHGEL</sequence>
<dbReference type="PANTHER" id="PTHR12242">
    <property type="entry name" value="OS02G0130600 PROTEIN-RELATED"/>
    <property type="match status" value="1"/>
</dbReference>
<name>A0ABQ9EEV4_TEGGR</name>
<evidence type="ECO:0008006" key="4">
    <source>
        <dbReference type="Google" id="ProtNLM"/>
    </source>
</evidence>
<dbReference type="EMBL" id="JARBDR010000918">
    <property type="protein sequence ID" value="KAJ8301965.1"/>
    <property type="molecule type" value="Genomic_DNA"/>
</dbReference>
<feature type="transmembrane region" description="Helical" evidence="1">
    <location>
        <begin position="197"/>
        <end position="217"/>
    </location>
</feature>
<feature type="transmembrane region" description="Helical" evidence="1">
    <location>
        <begin position="171"/>
        <end position="190"/>
    </location>
</feature>
<evidence type="ECO:0000256" key="1">
    <source>
        <dbReference type="SAM" id="Phobius"/>
    </source>
</evidence>
<protein>
    <recommendedName>
        <fullName evidence="4">Protein rolling stone</fullName>
    </recommendedName>
</protein>
<gene>
    <name evidence="2" type="ORF">KUTeg_020952</name>
</gene>
<feature type="transmembrane region" description="Helical" evidence="1">
    <location>
        <begin position="78"/>
        <end position="99"/>
    </location>
</feature>
<dbReference type="Pfam" id="PF21534">
    <property type="entry name" value="Rost"/>
    <property type="match status" value="1"/>
</dbReference>
<feature type="transmembrane region" description="Helical" evidence="1">
    <location>
        <begin position="240"/>
        <end position="265"/>
    </location>
</feature>
<feature type="transmembrane region" description="Helical" evidence="1">
    <location>
        <begin position="139"/>
        <end position="159"/>
    </location>
</feature>
<dbReference type="PANTHER" id="PTHR12242:SF1">
    <property type="entry name" value="MYND-TYPE DOMAIN-CONTAINING PROTEIN"/>
    <property type="match status" value="1"/>
</dbReference>
<keyword evidence="1" id="KW-0472">Membrane</keyword>